<protein>
    <submittedName>
        <fullName evidence="2">Uncharacterized protein</fullName>
    </submittedName>
</protein>
<dbReference type="AlphaFoldDB" id="A0A015K062"/>
<accession>A0A015K062</accession>
<dbReference type="HOGENOM" id="CLU_111257_0_0_1"/>
<feature type="region of interest" description="Disordered" evidence="1">
    <location>
        <begin position="98"/>
        <end position="159"/>
    </location>
</feature>
<keyword evidence="3" id="KW-1185">Reference proteome</keyword>
<reference evidence="2 3" key="1">
    <citation type="submission" date="2014-02" db="EMBL/GenBank/DDBJ databases">
        <title>Single nucleus genome sequencing reveals high similarity among nuclei of an endomycorrhizal fungus.</title>
        <authorList>
            <person name="Lin K."/>
            <person name="Geurts R."/>
            <person name="Zhang Z."/>
            <person name="Limpens E."/>
            <person name="Saunders D.G."/>
            <person name="Mu D."/>
            <person name="Pang E."/>
            <person name="Cao H."/>
            <person name="Cha H."/>
            <person name="Lin T."/>
            <person name="Zhou Q."/>
            <person name="Shang Y."/>
            <person name="Li Y."/>
            <person name="Ivanov S."/>
            <person name="Sharma T."/>
            <person name="Velzen R.V."/>
            <person name="Ruijter N.D."/>
            <person name="Aanen D.K."/>
            <person name="Win J."/>
            <person name="Kamoun S."/>
            <person name="Bisseling T."/>
            <person name="Huang S."/>
        </authorList>
    </citation>
    <scope>NUCLEOTIDE SEQUENCE [LARGE SCALE GENOMIC DNA]</scope>
    <source>
        <strain evidence="3">DAOM197198w</strain>
    </source>
</reference>
<name>A0A015K062_RHIIW</name>
<feature type="compositionally biased region" description="Polar residues" evidence="1">
    <location>
        <begin position="138"/>
        <end position="159"/>
    </location>
</feature>
<evidence type="ECO:0000313" key="2">
    <source>
        <dbReference type="EMBL" id="EXX60734.1"/>
    </source>
</evidence>
<evidence type="ECO:0000256" key="1">
    <source>
        <dbReference type="SAM" id="MobiDB-lite"/>
    </source>
</evidence>
<dbReference type="OrthoDB" id="2353042at2759"/>
<feature type="compositionally biased region" description="Basic and acidic residues" evidence="1">
    <location>
        <begin position="102"/>
        <end position="131"/>
    </location>
</feature>
<organism evidence="2 3">
    <name type="scientific">Rhizophagus irregularis (strain DAOM 197198w)</name>
    <name type="common">Glomus intraradices</name>
    <dbReference type="NCBI Taxonomy" id="1432141"/>
    <lineage>
        <taxon>Eukaryota</taxon>
        <taxon>Fungi</taxon>
        <taxon>Fungi incertae sedis</taxon>
        <taxon>Mucoromycota</taxon>
        <taxon>Glomeromycotina</taxon>
        <taxon>Glomeromycetes</taxon>
        <taxon>Glomerales</taxon>
        <taxon>Glomeraceae</taxon>
        <taxon>Rhizophagus</taxon>
    </lineage>
</organism>
<proteinExistence type="predicted"/>
<evidence type="ECO:0000313" key="3">
    <source>
        <dbReference type="Proteomes" id="UP000022910"/>
    </source>
</evidence>
<comment type="caution">
    <text evidence="2">The sequence shown here is derived from an EMBL/GenBank/DDBJ whole genome shotgun (WGS) entry which is preliminary data.</text>
</comment>
<gene>
    <name evidence="2" type="ORF">RirG_177220</name>
</gene>
<sequence length="246" mass="28586">MPKDTPIRWENAELIKILSYINNNIDMWCTNHLNACLKAIEATNNNKRDAKAVYNKIHSLIKAMDEFLKTGKKAQTCSIIWEETKIHDLVRKIYVKTKDRKKKDDNKEKKKKDENLERRSKEGSQESKTRDDDGDVEMSNSSDQLTPTNRSTVNGPVSQLPFSPDLIEKLYNEKCQQIAETRTRLTKIAESAKSEFDMVNFQIPFQLDSVETNCNDKVHQITLLRTELIEMIEKANNKYNELKAFQ</sequence>
<dbReference type="Proteomes" id="UP000022910">
    <property type="component" value="Unassembled WGS sequence"/>
</dbReference>
<dbReference type="EMBL" id="JEMT01025859">
    <property type="protein sequence ID" value="EXX60734.1"/>
    <property type="molecule type" value="Genomic_DNA"/>
</dbReference>